<keyword evidence="3" id="KW-0489">Methyltransferase</keyword>
<dbReference type="SUPFAM" id="SSF116734">
    <property type="entry name" value="DNA methylase specificity domain"/>
    <property type="match status" value="1"/>
</dbReference>
<evidence type="ECO:0000259" key="9">
    <source>
        <dbReference type="Pfam" id="PF02384"/>
    </source>
</evidence>
<accession>A0A1J5TX46</accession>
<dbReference type="InterPro" id="IPR038333">
    <property type="entry name" value="T1MK-like_N_sf"/>
</dbReference>
<evidence type="ECO:0000256" key="1">
    <source>
        <dbReference type="ARBA" id="ARBA00006594"/>
    </source>
</evidence>
<dbReference type="Gene3D" id="3.40.50.150">
    <property type="entry name" value="Vaccinia Virus protein VP39"/>
    <property type="match status" value="1"/>
</dbReference>
<dbReference type="OrthoDB" id="9784823at2"/>
<evidence type="ECO:0000256" key="3">
    <source>
        <dbReference type="ARBA" id="ARBA00022603"/>
    </source>
</evidence>
<dbReference type="AlphaFoldDB" id="A0A1J5TX46"/>
<dbReference type="REBASE" id="230213">
    <property type="entry name" value="M.BthBATORF6115P"/>
</dbReference>
<gene>
    <name evidence="10" type="ORF">BGC33_06115</name>
</gene>
<dbReference type="Gene3D" id="1.10.287.1120">
    <property type="entry name" value="Bipartite methylase S protein"/>
    <property type="match status" value="1"/>
</dbReference>
<evidence type="ECO:0000313" key="11">
    <source>
        <dbReference type="Proteomes" id="UP000182798"/>
    </source>
</evidence>
<dbReference type="GO" id="GO:0009007">
    <property type="term" value="F:site-specific DNA-methyltransferase (adenine-specific) activity"/>
    <property type="evidence" value="ECO:0007669"/>
    <property type="project" value="UniProtKB-EC"/>
</dbReference>
<feature type="domain" description="DNA methylase adenine-specific" evidence="9">
    <location>
        <begin position="259"/>
        <end position="563"/>
    </location>
</feature>
<comment type="similarity">
    <text evidence="1">Belongs to the N(4)/N(6)-methyltransferase family.</text>
</comment>
<dbReference type="CDD" id="cd02440">
    <property type="entry name" value="AdoMet_MTases"/>
    <property type="match status" value="1"/>
</dbReference>
<dbReference type="GO" id="GO:0008170">
    <property type="term" value="F:N-methyltransferase activity"/>
    <property type="evidence" value="ECO:0007669"/>
    <property type="project" value="InterPro"/>
</dbReference>
<comment type="caution">
    <text evidence="10">The sequence shown here is derived from an EMBL/GenBank/DDBJ whole genome shotgun (WGS) entry which is preliminary data.</text>
</comment>
<dbReference type="InterPro" id="IPR003356">
    <property type="entry name" value="DNA_methylase_A-5"/>
</dbReference>
<dbReference type="InterPro" id="IPR053943">
    <property type="entry name" value="RlmKL-like_Mtase_CS"/>
</dbReference>
<dbReference type="Gene3D" id="3.90.1570.30">
    <property type="match status" value="1"/>
</dbReference>
<protein>
    <recommendedName>
        <fullName evidence="2">site-specific DNA-methyltransferase (adenine-specific)</fullName>
        <ecNumber evidence="2">2.1.1.72</ecNumber>
    </recommendedName>
</protein>
<dbReference type="EC" id="2.1.1.72" evidence="2"/>
<keyword evidence="7" id="KW-0238">DNA-binding</keyword>
<dbReference type="GO" id="GO:0009307">
    <property type="term" value="P:DNA restriction-modification system"/>
    <property type="evidence" value="ECO:0007669"/>
    <property type="project" value="UniProtKB-KW"/>
</dbReference>
<evidence type="ECO:0000256" key="6">
    <source>
        <dbReference type="ARBA" id="ARBA00022747"/>
    </source>
</evidence>
<evidence type="ECO:0000256" key="8">
    <source>
        <dbReference type="ARBA" id="ARBA00047942"/>
    </source>
</evidence>
<dbReference type="InterPro" id="IPR044946">
    <property type="entry name" value="Restrct_endonuc_typeI_TRD_sf"/>
</dbReference>
<dbReference type="InterPro" id="IPR029063">
    <property type="entry name" value="SAM-dependent_MTases_sf"/>
</dbReference>
<organism evidence="10 11">
    <name type="scientific">Bathymodiolus thermophilus thioautotrophic gill symbiont</name>
    <dbReference type="NCBI Taxonomy" id="2360"/>
    <lineage>
        <taxon>Bacteria</taxon>
        <taxon>Pseudomonadati</taxon>
        <taxon>Pseudomonadota</taxon>
        <taxon>Gammaproteobacteria</taxon>
        <taxon>sulfur-oxidizing symbionts</taxon>
    </lineage>
</organism>
<comment type="catalytic activity">
    <reaction evidence="8">
        <text>a 2'-deoxyadenosine in DNA + S-adenosyl-L-methionine = an N(6)-methyl-2'-deoxyadenosine in DNA + S-adenosyl-L-homocysteine + H(+)</text>
        <dbReference type="Rhea" id="RHEA:15197"/>
        <dbReference type="Rhea" id="RHEA-COMP:12418"/>
        <dbReference type="Rhea" id="RHEA-COMP:12419"/>
        <dbReference type="ChEBI" id="CHEBI:15378"/>
        <dbReference type="ChEBI" id="CHEBI:57856"/>
        <dbReference type="ChEBI" id="CHEBI:59789"/>
        <dbReference type="ChEBI" id="CHEBI:90615"/>
        <dbReference type="ChEBI" id="CHEBI:90616"/>
        <dbReference type="EC" id="2.1.1.72"/>
    </reaction>
</comment>
<dbReference type="GO" id="GO:0003677">
    <property type="term" value="F:DNA binding"/>
    <property type="evidence" value="ECO:0007669"/>
    <property type="project" value="UniProtKB-KW"/>
</dbReference>
<dbReference type="Pfam" id="PF02384">
    <property type="entry name" value="N6_Mtase"/>
    <property type="match status" value="1"/>
</dbReference>
<dbReference type="Gene3D" id="1.20.1260.30">
    <property type="match status" value="1"/>
</dbReference>
<dbReference type="PRINTS" id="PR00507">
    <property type="entry name" value="N12N6MTFRASE"/>
</dbReference>
<keyword evidence="4" id="KW-0808">Transferase</keyword>
<dbReference type="EMBL" id="MIQH01000352">
    <property type="protein sequence ID" value="OIR25322.1"/>
    <property type="molecule type" value="Genomic_DNA"/>
</dbReference>
<dbReference type="GO" id="GO:0032259">
    <property type="term" value="P:methylation"/>
    <property type="evidence" value="ECO:0007669"/>
    <property type="project" value="UniProtKB-KW"/>
</dbReference>
<dbReference type="PROSITE" id="PS01261">
    <property type="entry name" value="UPF0020"/>
    <property type="match status" value="1"/>
</dbReference>
<evidence type="ECO:0000256" key="7">
    <source>
        <dbReference type="ARBA" id="ARBA00023125"/>
    </source>
</evidence>
<dbReference type="PANTHER" id="PTHR42933:SF4">
    <property type="entry name" value="TYPE I RESTRICTION ENZYME ECOKI METHYLASE SUBUNIT"/>
    <property type="match status" value="1"/>
</dbReference>
<evidence type="ECO:0000256" key="5">
    <source>
        <dbReference type="ARBA" id="ARBA00022691"/>
    </source>
</evidence>
<reference evidence="11" key="1">
    <citation type="submission" date="2016-09" db="EMBL/GenBank/DDBJ databases">
        <title>Genome Sequence of Bathymodiolus thermophilus sulfur-oxidizing gill endosymbiont.</title>
        <authorList>
            <person name="Ponnudurai R."/>
            <person name="Kleiner M."/>
            <person name="Sayavedra L."/>
            <person name="Thuermer A."/>
            <person name="Felbeck H."/>
            <person name="Schlueter R."/>
            <person name="Schweder T."/>
            <person name="Markert S."/>
        </authorList>
    </citation>
    <scope>NUCLEOTIDE SEQUENCE [LARGE SCALE GENOMIC DNA]</scope>
    <source>
        <strain evidence="11">BAT/CrabSpa'14</strain>
    </source>
</reference>
<dbReference type="RefSeq" id="WP_071563623.1">
    <property type="nucleotide sequence ID" value="NZ_MIQH01000352.1"/>
</dbReference>
<name>A0A1J5TX46_9GAMM</name>
<evidence type="ECO:0000256" key="4">
    <source>
        <dbReference type="ARBA" id="ARBA00022679"/>
    </source>
</evidence>
<dbReference type="InterPro" id="IPR051537">
    <property type="entry name" value="DNA_Adenine_Mtase"/>
</dbReference>
<dbReference type="Proteomes" id="UP000182798">
    <property type="component" value="Unassembled WGS sequence"/>
</dbReference>
<proteinExistence type="inferred from homology"/>
<evidence type="ECO:0000313" key="10">
    <source>
        <dbReference type="EMBL" id="OIR25322.1"/>
    </source>
</evidence>
<dbReference type="SUPFAM" id="SSF53335">
    <property type="entry name" value="S-adenosyl-L-methionine-dependent methyltransferases"/>
    <property type="match status" value="1"/>
</dbReference>
<evidence type="ECO:0000256" key="2">
    <source>
        <dbReference type="ARBA" id="ARBA00011900"/>
    </source>
</evidence>
<keyword evidence="5" id="KW-0949">S-adenosyl-L-methionine</keyword>
<dbReference type="PANTHER" id="PTHR42933">
    <property type="entry name" value="SLR6095 PROTEIN"/>
    <property type="match status" value="1"/>
</dbReference>
<keyword evidence="6" id="KW-0680">Restriction system</keyword>
<sequence length="735" mass="83807">MKLNERDIEYSIDNQLVNLGWVLDHKSPNRSVYRQYPKSEDEKIKLGLLRPDYVLYDILQSNRAVAIIEAKRPNEKISKALEQAINYAKKISAPIAIATDGYRMKTWHLKHKAPLFINDVEVDELFSVELSSHYKQDNTYSSFIKVSRVERGQLIKKFAKANKILKDEGLSAGIERFSVFANLMFLKMQLEATTSIAGHSWSDLESKQGKALLDSIKNIFRELKTTHSNLFDEVTISDPKRLERIIEILSSFHLSSINDDVKGVAFEHFIHSYTGGLKNDLGQYFTPRHIVKMIVSLINPVLGEKIYDPFCGTGGMLIECFRRLKQNVSSDKELLELKHNSVFGCDNSGVAKIAMMNMIMFGDGHSNILKEDSYSRHAQTKGKYDIVITNIPFSQSTDNFSSYPVIPTSDKNGDSIGVQHCLEALSPSPQARAAIVVPISFLYKNDLSKERKYIVNNFIIERIVELSPKCFNPYTETQTAVMIIKQGVDKKTNNKANKKCIYHTITNDGYSQNAYRIPLVGENDIDRMIDNDTGDFLNLVDDVEFCFKQILFTCRKNEYPLNTFAIVRKGDSIAPNTSPRYVTGGTEPIAMVSDLAKTHIDYYLDNSSFLLNEKAISEKKLFLFPEHTIVIPTTGKTSLLNHRALTSKEFYLIQHLTGVYSKGDIHPFCLFYFFLNYKIDNIVYDLGYPAIKKTMLEQIPFPNYSDKKQNKIIDEIGELVALQKEMKEKHKNIII</sequence>
<dbReference type="Gene3D" id="3.90.220.20">
    <property type="entry name" value="DNA methylase specificity domains"/>
    <property type="match status" value="1"/>
</dbReference>